<reference evidence="2" key="1">
    <citation type="submission" date="2016-11" db="UniProtKB">
        <authorList>
            <consortium name="WormBaseParasite"/>
        </authorList>
    </citation>
    <scope>IDENTIFICATION</scope>
</reference>
<proteinExistence type="predicted"/>
<dbReference type="Proteomes" id="UP000095283">
    <property type="component" value="Unplaced"/>
</dbReference>
<organism evidence="1 2">
    <name type="scientific">Heterorhabditis bacteriophora</name>
    <name type="common">Entomopathogenic nematode worm</name>
    <dbReference type="NCBI Taxonomy" id="37862"/>
    <lineage>
        <taxon>Eukaryota</taxon>
        <taxon>Metazoa</taxon>
        <taxon>Ecdysozoa</taxon>
        <taxon>Nematoda</taxon>
        <taxon>Chromadorea</taxon>
        <taxon>Rhabditida</taxon>
        <taxon>Rhabditina</taxon>
        <taxon>Rhabditomorpha</taxon>
        <taxon>Strongyloidea</taxon>
        <taxon>Heterorhabditidae</taxon>
        <taxon>Heterorhabditis</taxon>
    </lineage>
</organism>
<keyword evidence="1" id="KW-1185">Reference proteome</keyword>
<sequence>MYPTVHFTFVDIHSFQQLRKHESGIDEVMVSDQYCIECNLTCGGWRSFVFFLIYEIKEADMLDACEGYDT</sequence>
<dbReference type="AlphaFoldDB" id="A0A1I7XG65"/>
<evidence type="ECO:0000313" key="2">
    <source>
        <dbReference type="WBParaSite" id="Hba_16730"/>
    </source>
</evidence>
<accession>A0A1I7XG65</accession>
<name>A0A1I7XG65_HETBA</name>
<protein>
    <submittedName>
        <fullName evidence="2">Uncharacterized protein</fullName>
    </submittedName>
</protein>
<dbReference type="WBParaSite" id="Hba_16730">
    <property type="protein sequence ID" value="Hba_16730"/>
    <property type="gene ID" value="Hba_16730"/>
</dbReference>
<evidence type="ECO:0000313" key="1">
    <source>
        <dbReference type="Proteomes" id="UP000095283"/>
    </source>
</evidence>